<evidence type="ECO:0000313" key="2">
    <source>
        <dbReference type="Proteomes" id="UP001634394"/>
    </source>
</evidence>
<keyword evidence="2" id="KW-1185">Reference proteome</keyword>
<protein>
    <submittedName>
        <fullName evidence="1">Uncharacterized protein</fullName>
    </submittedName>
</protein>
<gene>
    <name evidence="1" type="ORF">ACJMK2_024994</name>
</gene>
<reference evidence="1 2" key="1">
    <citation type="submission" date="2024-11" db="EMBL/GenBank/DDBJ databases">
        <title>Chromosome-level genome assembly of the freshwater bivalve Anodonta woodiana.</title>
        <authorList>
            <person name="Chen X."/>
        </authorList>
    </citation>
    <scope>NUCLEOTIDE SEQUENCE [LARGE SCALE GENOMIC DNA]</scope>
    <source>
        <strain evidence="1">MN2024</strain>
        <tissue evidence="1">Gills</tissue>
    </source>
</reference>
<evidence type="ECO:0000313" key="1">
    <source>
        <dbReference type="EMBL" id="KAL3884895.1"/>
    </source>
</evidence>
<accession>A0ABD3XGN4</accession>
<sequence length="117" mass="12990">MTVKLLASSDIVVRRSELRKATSVAAKAAPKNAACTLASKLLPRLFSWQELAMSRGQGISTKKAGDIRPPLHHARIEVLKDYVIAWCTKNGKDVKEQDINDAIIEQVSYARKKMKSQ</sequence>
<comment type="caution">
    <text evidence="1">The sequence shown here is derived from an EMBL/GenBank/DDBJ whole genome shotgun (WGS) entry which is preliminary data.</text>
</comment>
<dbReference type="AlphaFoldDB" id="A0ABD3XGN4"/>
<dbReference type="EMBL" id="JBJQND010000002">
    <property type="protein sequence ID" value="KAL3884895.1"/>
    <property type="molecule type" value="Genomic_DNA"/>
</dbReference>
<name>A0ABD3XGN4_SINWO</name>
<dbReference type="Proteomes" id="UP001634394">
    <property type="component" value="Unassembled WGS sequence"/>
</dbReference>
<dbReference type="Gene3D" id="1.10.10.2590">
    <property type="entry name" value="BEN domain"/>
    <property type="match status" value="1"/>
</dbReference>
<organism evidence="1 2">
    <name type="scientific">Sinanodonta woodiana</name>
    <name type="common">Chinese pond mussel</name>
    <name type="synonym">Anodonta woodiana</name>
    <dbReference type="NCBI Taxonomy" id="1069815"/>
    <lineage>
        <taxon>Eukaryota</taxon>
        <taxon>Metazoa</taxon>
        <taxon>Spiralia</taxon>
        <taxon>Lophotrochozoa</taxon>
        <taxon>Mollusca</taxon>
        <taxon>Bivalvia</taxon>
        <taxon>Autobranchia</taxon>
        <taxon>Heteroconchia</taxon>
        <taxon>Palaeoheterodonta</taxon>
        <taxon>Unionida</taxon>
        <taxon>Unionoidea</taxon>
        <taxon>Unionidae</taxon>
        <taxon>Unioninae</taxon>
        <taxon>Sinanodonta</taxon>
    </lineage>
</organism>
<proteinExistence type="predicted"/>